<sequence length="557" mass="61779">MSSSKDLLKDSITTVEVNSRSNSDASEDQLLSPVHSQRSYGSLHKELLNDSILQIDLEDLPHGRHLGLYSTIILFISRIIGSGIWATPSNVFAGVGGNPFLFFTMWLIAALMAFAGLYAYLELGSIVPRSGGTKVFLEFIYPRPKLLISVVFSLFTLAFGISLTNSIVFGKYTLFSLGYSSEFIDSSSWSNYIGLILIIVTTLIHGFSTKHGVFVQNVLGAMKLFLVAIMSLTGIYVLCFPEKLTGLPNHLDMDKFFKFDDSSIVTASSVSSSLLGCFFTFGGWNAVHTVSSEIKDPVRTLKIAGPVSLLIAFFNFILINIAYLKVIPHDEVIKAGPLIGSILFERVLGYRLGRQFLTISIALSSASNVFVVVYSISRMNQEIFREGYLPFSSTFASNFRHTNTPLWSLLVCSALTSFWLILLPANGKSFNYIVSLEGYSTQVFLLLIAIGIFIIRKKYPDQKAPIRASITGTALIVVVSLSVLISPFFSKNDSSNPTYISYLPPYYIASPFLLSLGLAFWAIKFKVLPYLGSFKYHREIETLDDGLTVKKWVKVHY</sequence>
<name>A0A1E3P6W7_WICAA</name>
<feature type="transmembrane region" description="Helical" evidence="5">
    <location>
        <begin position="303"/>
        <end position="324"/>
    </location>
</feature>
<protein>
    <recommendedName>
        <fullName evidence="8">Amino acid permease/ SLC12A domain-containing protein</fullName>
    </recommendedName>
</protein>
<evidence type="ECO:0000256" key="5">
    <source>
        <dbReference type="SAM" id="Phobius"/>
    </source>
</evidence>
<feature type="transmembrane region" description="Helical" evidence="5">
    <location>
        <begin position="146"/>
        <end position="169"/>
    </location>
</feature>
<dbReference type="PIRSF" id="PIRSF006060">
    <property type="entry name" value="AA_transporter"/>
    <property type="match status" value="1"/>
</dbReference>
<keyword evidence="3 5" id="KW-1133">Transmembrane helix</keyword>
<dbReference type="PANTHER" id="PTHR11785:SF382">
    <property type="entry name" value="LOW-AFFINITY METHIONINE PERMEASE"/>
    <property type="match status" value="1"/>
</dbReference>
<keyword evidence="7" id="KW-1185">Reference proteome</keyword>
<dbReference type="GeneID" id="30198872"/>
<proteinExistence type="predicted"/>
<dbReference type="AlphaFoldDB" id="A0A1E3P6W7"/>
<reference evidence="6 7" key="1">
    <citation type="journal article" date="2016" name="Proc. Natl. Acad. Sci. U.S.A.">
        <title>Comparative genomics of biotechnologically important yeasts.</title>
        <authorList>
            <person name="Riley R."/>
            <person name="Haridas S."/>
            <person name="Wolfe K.H."/>
            <person name="Lopes M.R."/>
            <person name="Hittinger C.T."/>
            <person name="Goeker M."/>
            <person name="Salamov A.A."/>
            <person name="Wisecaver J.H."/>
            <person name="Long T.M."/>
            <person name="Calvey C.H."/>
            <person name="Aerts A.L."/>
            <person name="Barry K.W."/>
            <person name="Choi C."/>
            <person name="Clum A."/>
            <person name="Coughlan A.Y."/>
            <person name="Deshpande S."/>
            <person name="Douglass A.P."/>
            <person name="Hanson S.J."/>
            <person name="Klenk H.-P."/>
            <person name="LaButti K.M."/>
            <person name="Lapidus A."/>
            <person name="Lindquist E.A."/>
            <person name="Lipzen A.M."/>
            <person name="Meier-Kolthoff J.P."/>
            <person name="Ohm R.A."/>
            <person name="Otillar R.P."/>
            <person name="Pangilinan J.L."/>
            <person name="Peng Y."/>
            <person name="Rokas A."/>
            <person name="Rosa C.A."/>
            <person name="Scheuner C."/>
            <person name="Sibirny A.A."/>
            <person name="Slot J.C."/>
            <person name="Stielow J.B."/>
            <person name="Sun H."/>
            <person name="Kurtzman C.P."/>
            <person name="Blackwell M."/>
            <person name="Grigoriev I.V."/>
            <person name="Jeffries T.W."/>
        </authorList>
    </citation>
    <scope>NUCLEOTIDE SEQUENCE [LARGE SCALE GENOMIC DNA]</scope>
    <source>
        <strain evidence="7">ATCC 58044 / CBS 1984 / NCYC 433 / NRRL Y-366-8</strain>
    </source>
</reference>
<accession>A0A1E3P6W7</accession>
<feature type="transmembrane region" description="Helical" evidence="5">
    <location>
        <begin position="219"/>
        <end position="238"/>
    </location>
</feature>
<keyword evidence="2 5" id="KW-0812">Transmembrane</keyword>
<dbReference type="EMBL" id="KV454209">
    <property type="protein sequence ID" value="ODQ61040.1"/>
    <property type="molecule type" value="Genomic_DNA"/>
</dbReference>
<dbReference type="InterPro" id="IPR050598">
    <property type="entry name" value="AminoAcid_Transporter"/>
</dbReference>
<feature type="transmembrane region" description="Helical" evidence="5">
    <location>
        <begin position="189"/>
        <end position="207"/>
    </location>
</feature>
<evidence type="ECO:0000256" key="3">
    <source>
        <dbReference type="ARBA" id="ARBA00022989"/>
    </source>
</evidence>
<feature type="transmembrane region" description="Helical" evidence="5">
    <location>
        <begin position="100"/>
        <end position="121"/>
    </location>
</feature>
<feature type="transmembrane region" description="Helical" evidence="5">
    <location>
        <begin position="263"/>
        <end position="282"/>
    </location>
</feature>
<feature type="transmembrane region" description="Helical" evidence="5">
    <location>
        <begin position="66"/>
        <end position="88"/>
    </location>
</feature>
<dbReference type="InterPro" id="IPR002293">
    <property type="entry name" value="AA/rel_permease1"/>
</dbReference>
<evidence type="ECO:0000313" key="7">
    <source>
        <dbReference type="Proteomes" id="UP000094112"/>
    </source>
</evidence>
<dbReference type="Proteomes" id="UP000094112">
    <property type="component" value="Unassembled WGS sequence"/>
</dbReference>
<evidence type="ECO:0000313" key="6">
    <source>
        <dbReference type="EMBL" id="ODQ61040.1"/>
    </source>
</evidence>
<dbReference type="Gene3D" id="1.20.1740.10">
    <property type="entry name" value="Amino acid/polyamine transporter I"/>
    <property type="match status" value="1"/>
</dbReference>
<dbReference type="RefSeq" id="XP_019040247.1">
    <property type="nucleotide sequence ID" value="XM_019181626.1"/>
</dbReference>
<organism evidence="6 7">
    <name type="scientific">Wickerhamomyces anomalus (strain ATCC 58044 / CBS 1984 / NCYC 433 / NRRL Y-366-8)</name>
    <name type="common">Yeast</name>
    <name type="synonym">Hansenula anomala</name>
    <dbReference type="NCBI Taxonomy" id="683960"/>
    <lineage>
        <taxon>Eukaryota</taxon>
        <taxon>Fungi</taxon>
        <taxon>Dikarya</taxon>
        <taxon>Ascomycota</taxon>
        <taxon>Saccharomycotina</taxon>
        <taxon>Saccharomycetes</taxon>
        <taxon>Phaffomycetales</taxon>
        <taxon>Wickerhamomycetaceae</taxon>
        <taxon>Wickerhamomyces</taxon>
    </lineage>
</organism>
<feature type="transmembrane region" description="Helical" evidence="5">
    <location>
        <begin position="406"/>
        <end position="426"/>
    </location>
</feature>
<evidence type="ECO:0000256" key="4">
    <source>
        <dbReference type="ARBA" id="ARBA00023136"/>
    </source>
</evidence>
<gene>
    <name evidence="6" type="ORF">WICANDRAFT_29556</name>
</gene>
<dbReference type="GO" id="GO:0015179">
    <property type="term" value="F:L-amino acid transmembrane transporter activity"/>
    <property type="evidence" value="ECO:0007669"/>
    <property type="project" value="TreeGrafter"/>
</dbReference>
<evidence type="ECO:0000256" key="2">
    <source>
        <dbReference type="ARBA" id="ARBA00022692"/>
    </source>
</evidence>
<dbReference type="STRING" id="683960.A0A1E3P6W7"/>
<feature type="transmembrane region" description="Helical" evidence="5">
    <location>
        <begin position="466"/>
        <end position="485"/>
    </location>
</feature>
<feature type="transmembrane region" description="Helical" evidence="5">
    <location>
        <begin position="356"/>
        <end position="376"/>
    </location>
</feature>
<dbReference type="OrthoDB" id="5982228at2759"/>
<feature type="transmembrane region" description="Helical" evidence="5">
    <location>
        <begin position="432"/>
        <end position="454"/>
    </location>
</feature>
<keyword evidence="4 5" id="KW-0472">Membrane</keyword>
<feature type="transmembrane region" description="Helical" evidence="5">
    <location>
        <begin position="505"/>
        <end position="523"/>
    </location>
</feature>
<comment type="subcellular location">
    <subcellularLocation>
        <location evidence="1">Membrane</location>
        <topology evidence="1">Multi-pass membrane protein</topology>
    </subcellularLocation>
</comment>
<dbReference type="GO" id="GO:0016020">
    <property type="term" value="C:membrane"/>
    <property type="evidence" value="ECO:0007669"/>
    <property type="project" value="UniProtKB-SubCell"/>
</dbReference>
<dbReference type="Pfam" id="PF13520">
    <property type="entry name" value="AA_permease_2"/>
    <property type="match status" value="1"/>
</dbReference>
<dbReference type="PANTHER" id="PTHR11785">
    <property type="entry name" value="AMINO ACID TRANSPORTER"/>
    <property type="match status" value="1"/>
</dbReference>
<evidence type="ECO:0008006" key="8">
    <source>
        <dbReference type="Google" id="ProtNLM"/>
    </source>
</evidence>
<evidence type="ECO:0000256" key="1">
    <source>
        <dbReference type="ARBA" id="ARBA00004141"/>
    </source>
</evidence>